<dbReference type="PANTHER" id="PTHR18895:SF74">
    <property type="entry name" value="MTRF1L RELEASE FACTOR GLUTAMINE METHYLTRANSFERASE"/>
    <property type="match status" value="1"/>
</dbReference>
<dbReference type="CDD" id="cd02440">
    <property type="entry name" value="AdoMet_MTases"/>
    <property type="match status" value="1"/>
</dbReference>
<accession>A0A225AMV1</accession>
<dbReference type="GeneID" id="31007628"/>
<dbReference type="SUPFAM" id="SSF53335">
    <property type="entry name" value="S-adenosyl-L-methionine-dependent methyltransferases"/>
    <property type="match status" value="1"/>
</dbReference>
<dbReference type="GO" id="GO:0032259">
    <property type="term" value="P:methylation"/>
    <property type="evidence" value="ECO:0007669"/>
    <property type="project" value="InterPro"/>
</dbReference>
<evidence type="ECO:0000313" key="1">
    <source>
        <dbReference type="EMBL" id="OKL56919.1"/>
    </source>
</evidence>
<comment type="caution">
    <text evidence="1">The sequence shown here is derived from an EMBL/GenBank/DDBJ whole genome shotgun (WGS) entry which is preliminary data.</text>
</comment>
<dbReference type="GO" id="GO:0008168">
    <property type="term" value="F:methyltransferase activity"/>
    <property type="evidence" value="ECO:0007669"/>
    <property type="project" value="InterPro"/>
</dbReference>
<proteinExistence type="predicted"/>
<dbReference type="STRING" id="1441469.A0A225AMV1"/>
<dbReference type="PANTHER" id="PTHR18895">
    <property type="entry name" value="HEMK METHYLTRANSFERASE"/>
    <property type="match status" value="1"/>
</dbReference>
<dbReference type="PROSITE" id="PS00092">
    <property type="entry name" value="N6_MTASE"/>
    <property type="match status" value="1"/>
</dbReference>
<dbReference type="Gene3D" id="1.10.8.10">
    <property type="entry name" value="DNA helicase RuvA subunit, C-terminal domain"/>
    <property type="match status" value="1"/>
</dbReference>
<dbReference type="EMBL" id="LFMY01000013">
    <property type="protein sequence ID" value="OKL56919.1"/>
    <property type="molecule type" value="Genomic_DNA"/>
</dbReference>
<evidence type="ECO:0000313" key="2">
    <source>
        <dbReference type="Proteomes" id="UP000214365"/>
    </source>
</evidence>
<reference evidence="1 2" key="1">
    <citation type="submission" date="2015-06" db="EMBL/GenBank/DDBJ databases">
        <title>Talaromyces atroroseus IBT 11181 draft genome.</title>
        <authorList>
            <person name="Rasmussen K.B."/>
            <person name="Rasmussen S."/>
            <person name="Petersen B."/>
            <person name="Sicheritz-Ponten T."/>
            <person name="Mortensen U.H."/>
            <person name="Thrane U."/>
        </authorList>
    </citation>
    <scope>NUCLEOTIDE SEQUENCE [LARGE SCALE GENOMIC DNA]</scope>
    <source>
        <strain evidence="1 2">IBT 11181</strain>
    </source>
</reference>
<protein>
    <recommendedName>
        <fullName evidence="3">Methyltransferase domain-containing protein</fullName>
    </recommendedName>
</protein>
<name>A0A225AMV1_TALAT</name>
<evidence type="ECO:0008006" key="3">
    <source>
        <dbReference type="Google" id="ProtNLM"/>
    </source>
</evidence>
<dbReference type="InterPro" id="IPR050320">
    <property type="entry name" value="N5-glutamine_MTase"/>
</dbReference>
<gene>
    <name evidence="1" type="ORF">UA08_07872</name>
</gene>
<dbReference type="GO" id="GO:0005739">
    <property type="term" value="C:mitochondrion"/>
    <property type="evidence" value="ECO:0007669"/>
    <property type="project" value="TreeGrafter"/>
</dbReference>
<dbReference type="Gene3D" id="3.40.50.150">
    <property type="entry name" value="Vaccinia Virus protein VP39"/>
    <property type="match status" value="1"/>
</dbReference>
<dbReference type="InterPro" id="IPR029063">
    <property type="entry name" value="SAM-dependent_MTases_sf"/>
</dbReference>
<keyword evidence="2" id="KW-1185">Reference proteome</keyword>
<dbReference type="RefSeq" id="XP_020117040.1">
    <property type="nucleotide sequence ID" value="XM_020262770.1"/>
</dbReference>
<dbReference type="AlphaFoldDB" id="A0A225AMV1"/>
<dbReference type="Proteomes" id="UP000214365">
    <property type="component" value="Unassembled WGS sequence"/>
</dbReference>
<dbReference type="InterPro" id="IPR002052">
    <property type="entry name" value="DNA_methylase_N6_adenine_CS"/>
</dbReference>
<organism evidence="1 2">
    <name type="scientific">Talaromyces atroroseus</name>
    <dbReference type="NCBI Taxonomy" id="1441469"/>
    <lineage>
        <taxon>Eukaryota</taxon>
        <taxon>Fungi</taxon>
        <taxon>Dikarya</taxon>
        <taxon>Ascomycota</taxon>
        <taxon>Pezizomycotina</taxon>
        <taxon>Eurotiomycetes</taxon>
        <taxon>Eurotiomycetidae</taxon>
        <taxon>Eurotiales</taxon>
        <taxon>Trichocomaceae</taxon>
        <taxon>Talaromyces</taxon>
        <taxon>Talaromyces sect. Trachyspermi</taxon>
    </lineage>
</organism>
<dbReference type="OrthoDB" id="269872at2759"/>
<sequence>MPRIPTSLLLKAYRENPLLLDVLKECRTLDQARNELRWLREGAISKCRNAGTYSKHWRHELRRMCTDRSRGKPLQYILGDQPFGDLEILCRPGVLIPRGETESYTSHASDIILKKRRANKFGASLRILDLCSGSGCISLLLHSLLASHIDNLTVLGVDVSPQAINLGYKNKAHNLRRGLLSPRAEKEVSFLLADILDHPGSDIPSLMDILQTHPDSAGGKSTWDVLISNPPYISPLNLVNGTTSRSVRRFEPVGALVPPVVDPSIWQALGLETIVPEDIFYAKLLSLARQLDVKLAVLECGDLQQAQRVVDMAHELPGIAGDEKEEYAYIWDDCYTTTDQDSGARAVILERGT</sequence>
<dbReference type="GO" id="GO:0003676">
    <property type="term" value="F:nucleic acid binding"/>
    <property type="evidence" value="ECO:0007669"/>
    <property type="project" value="InterPro"/>
</dbReference>